<accession>A0A1S4G6L4</accession>
<proteinExistence type="inferred from homology"/>
<dbReference type="SMART" id="SM00355">
    <property type="entry name" value="ZnF_C2H2"/>
    <property type="match status" value="3"/>
</dbReference>
<evidence type="ECO:0000256" key="2">
    <source>
        <dbReference type="ARBA" id="ARBA00022723"/>
    </source>
</evidence>
<dbReference type="InParanoid" id="A0A1S4G6L4"/>
<dbReference type="PROSITE" id="PS50157">
    <property type="entry name" value="ZINC_FINGER_C2H2_2"/>
    <property type="match status" value="3"/>
</dbReference>
<feature type="compositionally biased region" description="Low complexity" evidence="14">
    <location>
        <begin position="81"/>
        <end position="90"/>
    </location>
</feature>
<reference evidence="16" key="2">
    <citation type="submission" date="2020-05" db="UniProtKB">
        <authorList>
            <consortium name="EnsemblMetazoa"/>
        </authorList>
    </citation>
    <scope>IDENTIFICATION</scope>
    <source>
        <strain evidence="16">LVP_AGWG</strain>
    </source>
</reference>
<evidence type="ECO:0000256" key="9">
    <source>
        <dbReference type="ARBA" id="ARBA00023242"/>
    </source>
</evidence>
<protein>
    <recommendedName>
        <fullName evidence="12">Transcription factor Sp6</fullName>
    </recommendedName>
    <alternativeName>
        <fullName evidence="13">Krueppel-like factor 14</fullName>
    </alternativeName>
</protein>
<dbReference type="SUPFAM" id="SSF57667">
    <property type="entry name" value="beta-beta-alpha zinc fingers"/>
    <property type="match status" value="2"/>
</dbReference>
<feature type="compositionally biased region" description="Low complexity" evidence="14">
    <location>
        <begin position="564"/>
        <end position="597"/>
    </location>
</feature>
<sequence>MMASPSFMTQYHNHHQWNNSSHQTQLSPLNILPYQYPPQPPSVSSLGSVASLGSAGLSPTQSIASSNGTGGGGAGGGGAGASTASSSFSTTGGGGSNAASPDTVTSAAAAAAAVAASSAYGFGAMVQQSPATAAALEMTARSQQMHYPSYQYPAASYYNNMAGNPWFAQESMYQGWHGEAYGLKLEDYSHQTQAQRRCARCTCPNCINELSGLPPVVGPDEKGKRQHICHIPGCEKIYGKTSHLKAHLRWHTGERPFLCKWLFCGKRFTRSDELQRHFRTHTGEKRFTCSICSKKFMRSDHLAKHVKTHENKAKKIAKKSEKAEEAKMKKEDAKLGKVECSGKRLEVSDKVGQLTVPKVKKLKNSEQQEDINANIRMPQIKQEKGYESASKTLFSGMGEYGQSGGYQSSAMNYHHPSYFQSAFLQEASNPSKNLFHNPYCDSGFQSRSNLFSTSTNSSSGCDSIDRRNNNNASSEVSNSLVKLEEYTNSHSLLNNDNGASGHQRSSSNNNLLPHSQAQVYHIPSEIASNYAAYSNVKLGSAAYHPGHHHHHHHPHQHGSGNGGSSSSAYGDVNPTSHGGSSVNESNNNNNNGTSSSAAAASSAASSAAAAATYNMMMNNYTIHHHHHHHLSQQQQQQQHHHQQEIELFK</sequence>
<feature type="domain" description="C2H2-type" evidence="15">
    <location>
        <begin position="287"/>
        <end position="314"/>
    </location>
</feature>
<dbReference type="Pfam" id="PF00096">
    <property type="entry name" value="zf-C2H2"/>
    <property type="match status" value="2"/>
</dbReference>
<name>A0A1S4G6L4_AEDAE</name>
<feature type="domain" description="C2H2-type" evidence="15">
    <location>
        <begin position="257"/>
        <end position="286"/>
    </location>
</feature>
<evidence type="ECO:0000256" key="3">
    <source>
        <dbReference type="ARBA" id="ARBA00022737"/>
    </source>
</evidence>
<dbReference type="GO" id="GO:0000981">
    <property type="term" value="F:DNA-binding transcription factor activity, RNA polymerase II-specific"/>
    <property type="evidence" value="ECO:0007669"/>
    <property type="project" value="TreeGrafter"/>
</dbReference>
<keyword evidence="7" id="KW-0238">DNA-binding</keyword>
<evidence type="ECO:0000313" key="17">
    <source>
        <dbReference type="Proteomes" id="UP000008820"/>
    </source>
</evidence>
<dbReference type="EnsemblMetazoa" id="AAEL018031-RA">
    <property type="protein sequence ID" value="AAEL018031-PA"/>
    <property type="gene ID" value="AAEL018031"/>
</dbReference>
<comment type="similarity">
    <text evidence="10">Belongs to the Sp1 C2H2-type zinc-finger protein family.</text>
</comment>
<keyword evidence="9" id="KW-0539">Nucleus</keyword>
<keyword evidence="6" id="KW-0805">Transcription regulation</keyword>
<evidence type="ECO:0000256" key="7">
    <source>
        <dbReference type="ARBA" id="ARBA00023125"/>
    </source>
</evidence>
<evidence type="ECO:0000256" key="1">
    <source>
        <dbReference type="ARBA" id="ARBA00004123"/>
    </source>
</evidence>
<keyword evidence="5" id="KW-0862">Zinc</keyword>
<dbReference type="GO" id="GO:0008270">
    <property type="term" value="F:zinc ion binding"/>
    <property type="evidence" value="ECO:0007669"/>
    <property type="project" value="UniProtKB-KW"/>
</dbReference>
<feature type="region of interest" description="Disordered" evidence="14">
    <location>
        <begin position="491"/>
        <end position="511"/>
    </location>
</feature>
<dbReference type="InterPro" id="IPR013087">
    <property type="entry name" value="Znf_C2H2_type"/>
</dbReference>
<comment type="subcellular location">
    <subcellularLocation>
        <location evidence="1">Nucleus</location>
    </subcellularLocation>
</comment>
<evidence type="ECO:0000256" key="11">
    <source>
        <dbReference type="ARBA" id="ARBA00054160"/>
    </source>
</evidence>
<evidence type="ECO:0000256" key="14">
    <source>
        <dbReference type="SAM" id="MobiDB-lite"/>
    </source>
</evidence>
<evidence type="ECO:0000256" key="5">
    <source>
        <dbReference type="ARBA" id="ARBA00022833"/>
    </source>
</evidence>
<dbReference type="OrthoDB" id="6365676at2759"/>
<feature type="region of interest" description="Disordered" evidence="14">
    <location>
        <begin position="454"/>
        <end position="478"/>
    </location>
</feature>
<feature type="compositionally biased region" description="Gly residues" evidence="14">
    <location>
        <begin position="68"/>
        <end position="80"/>
    </location>
</feature>
<dbReference type="Proteomes" id="UP000008820">
    <property type="component" value="Chromosome 1"/>
</dbReference>
<keyword evidence="4" id="KW-0863">Zinc-finger</keyword>
<dbReference type="FunFam" id="3.30.160.60:FF:000014">
    <property type="entry name" value="Transcription factor Sp3"/>
    <property type="match status" value="1"/>
</dbReference>
<evidence type="ECO:0000256" key="13">
    <source>
        <dbReference type="ARBA" id="ARBA00082180"/>
    </source>
</evidence>
<dbReference type="PANTHER" id="PTHR23235">
    <property type="entry name" value="KRUEPPEL-LIKE TRANSCRIPTION FACTOR"/>
    <property type="match status" value="1"/>
</dbReference>
<dbReference type="GO" id="GO:0000978">
    <property type="term" value="F:RNA polymerase II cis-regulatory region sequence-specific DNA binding"/>
    <property type="evidence" value="ECO:0007669"/>
    <property type="project" value="TreeGrafter"/>
</dbReference>
<feature type="region of interest" description="Disordered" evidence="14">
    <location>
        <begin position="541"/>
        <end position="597"/>
    </location>
</feature>
<gene>
    <name evidence="16" type="primary">5569694</name>
</gene>
<comment type="function">
    <text evidence="11">Promotes cell proliferation. Plays a role in tooth germ growth. Plays a role in the control of enamel mineralization. Binds the AMBN promoter.</text>
</comment>
<dbReference type="CDD" id="cd22541">
    <property type="entry name" value="SP5_N"/>
    <property type="match status" value="1"/>
</dbReference>
<dbReference type="GO" id="GO:0005634">
    <property type="term" value="C:nucleus"/>
    <property type="evidence" value="ECO:0007669"/>
    <property type="project" value="UniProtKB-SubCell"/>
</dbReference>
<evidence type="ECO:0000256" key="4">
    <source>
        <dbReference type="ARBA" id="ARBA00022771"/>
    </source>
</evidence>
<feature type="region of interest" description="Disordered" evidence="14">
    <location>
        <begin position="625"/>
        <end position="649"/>
    </location>
</feature>
<feature type="compositionally biased region" description="Basic residues" evidence="14">
    <location>
        <begin position="545"/>
        <end position="556"/>
    </location>
</feature>
<dbReference type="AlphaFoldDB" id="A0A1S4G6L4"/>
<feature type="compositionally biased region" description="Low complexity" evidence="14">
    <location>
        <begin position="57"/>
        <end position="67"/>
    </location>
</feature>
<dbReference type="InterPro" id="IPR036236">
    <property type="entry name" value="Znf_C2H2_sf"/>
</dbReference>
<dbReference type="VEuPathDB" id="VectorBase:AAEL018031"/>
<keyword evidence="8" id="KW-0804">Transcription</keyword>
<feature type="compositionally biased region" description="Low complexity" evidence="14">
    <location>
        <begin position="469"/>
        <end position="478"/>
    </location>
</feature>
<evidence type="ECO:0000256" key="12">
    <source>
        <dbReference type="ARBA" id="ARBA00067540"/>
    </source>
</evidence>
<dbReference type="FunFam" id="3.30.160.60:FF:001147">
    <property type="entry name" value="Sp6 transcription factor"/>
    <property type="match status" value="1"/>
</dbReference>
<feature type="region of interest" description="Disordered" evidence="14">
    <location>
        <begin position="57"/>
        <end position="102"/>
    </location>
</feature>
<keyword evidence="2" id="KW-0479">Metal-binding</keyword>
<keyword evidence="17" id="KW-1185">Reference proteome</keyword>
<dbReference type="PANTHER" id="PTHR23235:SF170">
    <property type="entry name" value="FI01014P-RELATED"/>
    <property type="match status" value="1"/>
</dbReference>
<evidence type="ECO:0000313" key="16">
    <source>
        <dbReference type="EnsemblMetazoa" id="AAEL018031-PA"/>
    </source>
</evidence>
<evidence type="ECO:0000259" key="15">
    <source>
        <dbReference type="PROSITE" id="PS50157"/>
    </source>
</evidence>
<evidence type="ECO:0000256" key="10">
    <source>
        <dbReference type="ARBA" id="ARBA00038409"/>
    </source>
</evidence>
<evidence type="ECO:0000256" key="8">
    <source>
        <dbReference type="ARBA" id="ARBA00023163"/>
    </source>
</evidence>
<evidence type="ECO:0000256" key="6">
    <source>
        <dbReference type="ARBA" id="ARBA00023015"/>
    </source>
</evidence>
<organism evidence="16 17">
    <name type="scientific">Aedes aegypti</name>
    <name type="common">Yellowfever mosquito</name>
    <name type="synonym">Culex aegypti</name>
    <dbReference type="NCBI Taxonomy" id="7159"/>
    <lineage>
        <taxon>Eukaryota</taxon>
        <taxon>Metazoa</taxon>
        <taxon>Ecdysozoa</taxon>
        <taxon>Arthropoda</taxon>
        <taxon>Hexapoda</taxon>
        <taxon>Insecta</taxon>
        <taxon>Pterygota</taxon>
        <taxon>Neoptera</taxon>
        <taxon>Endopterygota</taxon>
        <taxon>Diptera</taxon>
        <taxon>Nematocera</taxon>
        <taxon>Culicoidea</taxon>
        <taxon>Culicidae</taxon>
        <taxon>Culicinae</taxon>
        <taxon>Aedini</taxon>
        <taxon>Aedes</taxon>
        <taxon>Stegomyia</taxon>
    </lineage>
</organism>
<keyword evidence="3" id="KW-0677">Repeat</keyword>
<dbReference type="PROSITE" id="PS00028">
    <property type="entry name" value="ZINC_FINGER_C2H2_1"/>
    <property type="match status" value="3"/>
</dbReference>
<dbReference type="FunFam" id="3.30.160.60:FF:000077">
    <property type="entry name" value="Sp8 transcription factor"/>
    <property type="match status" value="1"/>
</dbReference>
<feature type="domain" description="C2H2-type" evidence="15">
    <location>
        <begin position="227"/>
        <end position="256"/>
    </location>
</feature>
<reference evidence="16 17" key="1">
    <citation type="submission" date="2017-06" db="EMBL/GenBank/DDBJ databases">
        <title>Aedes aegypti genome working group (AGWG) sequencing and assembly.</title>
        <authorList>
            <consortium name="Aedes aegypti Genome Working Group (AGWG)"/>
            <person name="Matthews B.J."/>
        </authorList>
    </citation>
    <scope>NUCLEOTIDE SEQUENCE [LARGE SCALE GENOMIC DNA]</scope>
    <source>
        <strain evidence="16 17">LVP_AGWG</strain>
    </source>
</reference>
<dbReference type="Gene3D" id="3.30.160.60">
    <property type="entry name" value="Classic Zinc Finger"/>
    <property type="match status" value="3"/>
</dbReference>